<protein>
    <submittedName>
        <fullName evidence="1">Uncharacterized protein</fullName>
    </submittedName>
</protein>
<dbReference type="EMBL" id="BK015465">
    <property type="protein sequence ID" value="DAE08209.1"/>
    <property type="molecule type" value="Genomic_DNA"/>
</dbReference>
<accession>A0A8S5PP54</accession>
<reference evidence="1" key="1">
    <citation type="journal article" date="2021" name="Proc. Natl. Acad. Sci. U.S.A.">
        <title>A Catalog of Tens of Thousands of Viruses from Human Metagenomes Reveals Hidden Associations with Chronic Diseases.</title>
        <authorList>
            <person name="Tisza M.J."/>
            <person name="Buck C.B."/>
        </authorList>
    </citation>
    <scope>NUCLEOTIDE SEQUENCE</scope>
    <source>
        <strain evidence="1">CtXQ014</strain>
    </source>
</reference>
<name>A0A8S5PP54_9CAUD</name>
<proteinExistence type="predicted"/>
<organism evidence="1">
    <name type="scientific">Siphoviridae sp. ctXQ014</name>
    <dbReference type="NCBI Taxonomy" id="2825542"/>
    <lineage>
        <taxon>Viruses</taxon>
        <taxon>Duplodnaviria</taxon>
        <taxon>Heunggongvirae</taxon>
        <taxon>Uroviricota</taxon>
        <taxon>Caudoviricetes</taxon>
    </lineage>
</organism>
<sequence>MMTDRRITCRYLAPHMQHNPLRPSITVGLLSSGALHVKSSVCRPIPVLAEFS</sequence>
<evidence type="ECO:0000313" key="1">
    <source>
        <dbReference type="EMBL" id="DAE08209.1"/>
    </source>
</evidence>